<feature type="signal peptide" evidence="1">
    <location>
        <begin position="1"/>
        <end position="21"/>
    </location>
</feature>
<comment type="caution">
    <text evidence="2">The sequence shown here is derived from an EMBL/GenBank/DDBJ whole genome shotgun (WGS) entry which is preliminary data.</text>
</comment>
<dbReference type="AlphaFoldDB" id="A0A9P8VUW0"/>
<feature type="chain" id="PRO_5040289664" description="Secreted protein" evidence="1">
    <location>
        <begin position="22"/>
        <end position="95"/>
    </location>
</feature>
<gene>
    <name evidence="2" type="ORF">B0T10DRAFT_497306</name>
</gene>
<proteinExistence type="predicted"/>
<evidence type="ECO:0008006" key="4">
    <source>
        <dbReference type="Google" id="ProtNLM"/>
    </source>
</evidence>
<protein>
    <recommendedName>
        <fullName evidence="4">Secreted protein</fullName>
    </recommendedName>
</protein>
<evidence type="ECO:0000313" key="2">
    <source>
        <dbReference type="EMBL" id="KAH6876816.1"/>
    </source>
</evidence>
<name>A0A9P8VUW0_9HYPO</name>
<reference evidence="2 3" key="1">
    <citation type="journal article" date="2021" name="Nat. Commun.">
        <title>Genetic determinants of endophytism in the Arabidopsis root mycobiome.</title>
        <authorList>
            <person name="Mesny F."/>
            <person name="Miyauchi S."/>
            <person name="Thiergart T."/>
            <person name="Pickel B."/>
            <person name="Atanasova L."/>
            <person name="Karlsson M."/>
            <person name="Huettel B."/>
            <person name="Barry K.W."/>
            <person name="Haridas S."/>
            <person name="Chen C."/>
            <person name="Bauer D."/>
            <person name="Andreopoulos W."/>
            <person name="Pangilinan J."/>
            <person name="LaButti K."/>
            <person name="Riley R."/>
            <person name="Lipzen A."/>
            <person name="Clum A."/>
            <person name="Drula E."/>
            <person name="Henrissat B."/>
            <person name="Kohler A."/>
            <person name="Grigoriev I.V."/>
            <person name="Martin F.M."/>
            <person name="Hacquard S."/>
        </authorList>
    </citation>
    <scope>NUCLEOTIDE SEQUENCE [LARGE SCALE GENOMIC DNA]</scope>
    <source>
        <strain evidence="2 3">MPI-CAGE-CH-0241</strain>
    </source>
</reference>
<evidence type="ECO:0000256" key="1">
    <source>
        <dbReference type="SAM" id="SignalP"/>
    </source>
</evidence>
<evidence type="ECO:0000313" key="3">
    <source>
        <dbReference type="Proteomes" id="UP000777438"/>
    </source>
</evidence>
<dbReference type="EMBL" id="JAGPYM010000032">
    <property type="protein sequence ID" value="KAH6876816.1"/>
    <property type="molecule type" value="Genomic_DNA"/>
</dbReference>
<dbReference type="Proteomes" id="UP000777438">
    <property type="component" value="Unassembled WGS sequence"/>
</dbReference>
<accession>A0A9P8VUW0</accession>
<sequence>MPSIQHNLPSTFLLFLPFITGVRISLRPADSILPYEFVIMKGKVCELTMFKVHLEDILIYQRKAVEGHTEFSGSIHSDSDCCVYSNVLLTWSCEA</sequence>
<organism evidence="2 3">
    <name type="scientific">Thelonectria olida</name>
    <dbReference type="NCBI Taxonomy" id="1576542"/>
    <lineage>
        <taxon>Eukaryota</taxon>
        <taxon>Fungi</taxon>
        <taxon>Dikarya</taxon>
        <taxon>Ascomycota</taxon>
        <taxon>Pezizomycotina</taxon>
        <taxon>Sordariomycetes</taxon>
        <taxon>Hypocreomycetidae</taxon>
        <taxon>Hypocreales</taxon>
        <taxon>Nectriaceae</taxon>
        <taxon>Thelonectria</taxon>
    </lineage>
</organism>
<keyword evidence="3" id="KW-1185">Reference proteome</keyword>
<keyword evidence="1" id="KW-0732">Signal</keyword>